<name>A0A1E5NGB2_9SPIR</name>
<evidence type="ECO:0000256" key="1">
    <source>
        <dbReference type="SAM" id="SignalP"/>
    </source>
</evidence>
<evidence type="ECO:0000313" key="4">
    <source>
        <dbReference type="Proteomes" id="UP000095247"/>
    </source>
</evidence>
<feature type="domain" description="Peptidase S9 prolyl oligopeptidase catalytic" evidence="2">
    <location>
        <begin position="96"/>
        <end position="207"/>
    </location>
</feature>
<comment type="caution">
    <text evidence="3">The sequence shown here is derived from an EMBL/GenBank/DDBJ whole genome shotgun (WGS) entry which is preliminary data.</text>
</comment>
<dbReference type="EMBL" id="MDCO01000006">
    <property type="protein sequence ID" value="OEJ15191.1"/>
    <property type="molecule type" value="Genomic_DNA"/>
</dbReference>
<dbReference type="PROSITE" id="PS51257">
    <property type="entry name" value="PROKAR_LIPOPROTEIN"/>
    <property type="match status" value="1"/>
</dbReference>
<dbReference type="PANTHER" id="PTHR47751:SF1">
    <property type="entry name" value="SUPERFAMILY HYDROLASE, PUTATIVE (AFU_ORTHOLOGUE AFUA_2G16580)-RELATED"/>
    <property type="match status" value="1"/>
</dbReference>
<dbReference type="AlphaFoldDB" id="A0A1E5NGB2"/>
<keyword evidence="1" id="KW-0732">Signal</keyword>
<dbReference type="InterPro" id="IPR001375">
    <property type="entry name" value="Peptidase_S9_cat"/>
</dbReference>
<dbReference type="Pfam" id="PF00326">
    <property type="entry name" value="Peptidase_S9"/>
    <property type="match status" value="1"/>
</dbReference>
<evidence type="ECO:0000313" key="3">
    <source>
        <dbReference type="EMBL" id="OEJ15191.1"/>
    </source>
</evidence>
<dbReference type="InterPro" id="IPR029058">
    <property type="entry name" value="AB_hydrolase_fold"/>
</dbReference>
<organism evidence="3 4">
    <name type="scientific">Brachyspira hampsonii</name>
    <dbReference type="NCBI Taxonomy" id="1287055"/>
    <lineage>
        <taxon>Bacteria</taxon>
        <taxon>Pseudomonadati</taxon>
        <taxon>Spirochaetota</taxon>
        <taxon>Spirochaetia</taxon>
        <taxon>Brachyspirales</taxon>
        <taxon>Brachyspiraceae</taxon>
        <taxon>Brachyspira</taxon>
    </lineage>
</organism>
<dbReference type="PANTHER" id="PTHR47751">
    <property type="entry name" value="SUPERFAMILY HYDROLASE, PUTATIVE (AFU_ORTHOLOGUE AFUA_2G16580)-RELATED"/>
    <property type="match status" value="1"/>
</dbReference>
<dbReference type="Proteomes" id="UP000095247">
    <property type="component" value="Unassembled WGS sequence"/>
</dbReference>
<dbReference type="InterPro" id="IPR051411">
    <property type="entry name" value="Polyketide_trans_af380"/>
</dbReference>
<feature type="signal peptide" evidence="1">
    <location>
        <begin position="1"/>
        <end position="22"/>
    </location>
</feature>
<sequence>MKKTISSILLLLSFIISCNNNSTQNNQNKGENNMDTRVFTVYTNIEMKEVRFKNRYGIEIAGHLYLPQDYSNKKNPALVVSGPFGAVKEQASGLYAQEMASNGFVALAFDPSFTGESGGEVRNNASPDIFTEDYSAAVDYLGLLNYVDRNRIGAIGICGLSGMAITAAGTDTRIKAVATASMYDMSRDMSKGHQDYYTKEQRRKIREYLSEQRWKDAENGNYALGNHEPTFDENNNIQASAMVVPEELPENADPVFAAFYNYYAKRAYHPRAINFVTSWTATMPFSFWNFNLMDNLGDLDTTPVLLIAGDKAHSRYYSEDVYNEILGNNKELVIIEDADHVSLYDDMSKIPFERITQFFNDNLK</sequence>
<dbReference type="SUPFAM" id="SSF53474">
    <property type="entry name" value="alpha/beta-Hydrolases"/>
    <property type="match status" value="1"/>
</dbReference>
<feature type="chain" id="PRO_5009182337" description="Peptidase S9 prolyl oligopeptidase catalytic domain-containing protein" evidence="1">
    <location>
        <begin position="23"/>
        <end position="364"/>
    </location>
</feature>
<dbReference type="Gene3D" id="3.40.50.1820">
    <property type="entry name" value="alpha/beta hydrolase"/>
    <property type="match status" value="1"/>
</dbReference>
<gene>
    <name evidence="3" type="ORF">BFL38_12840</name>
</gene>
<dbReference type="Gene3D" id="1.10.10.800">
    <property type="match status" value="1"/>
</dbReference>
<dbReference type="RefSeq" id="WP_069725752.1">
    <property type="nucleotide sequence ID" value="NZ_MDCO01000006.1"/>
</dbReference>
<evidence type="ECO:0000259" key="2">
    <source>
        <dbReference type="Pfam" id="PF00326"/>
    </source>
</evidence>
<reference evidence="3 4" key="1">
    <citation type="submission" date="2016-08" db="EMBL/GenBank/DDBJ databases">
        <title>Characterization and recognition of Brachyspira hampsonii sp. nov., a novel intestinal spirochete that is pathogenic to pigs.</title>
        <authorList>
            <person name="Mirajkar N."/>
            <person name="La T."/>
            <person name="Phillips N."/>
            <person name="Hampson D."/>
            <person name="Gebhart C."/>
        </authorList>
    </citation>
    <scope>NUCLEOTIDE SEQUENCE [LARGE SCALE GENOMIC DNA]</scope>
    <source>
        <strain evidence="3 4">P280/1</strain>
    </source>
</reference>
<protein>
    <recommendedName>
        <fullName evidence="2">Peptidase S9 prolyl oligopeptidase catalytic domain-containing protein</fullName>
    </recommendedName>
</protein>
<accession>A0A1E5NGB2</accession>
<proteinExistence type="predicted"/>